<keyword evidence="1" id="KW-0732">Signal</keyword>
<evidence type="ECO:0000256" key="1">
    <source>
        <dbReference type="SAM" id="SignalP"/>
    </source>
</evidence>
<dbReference type="AlphaFoldDB" id="I2G7A1"/>
<reference evidence="2" key="1">
    <citation type="journal article" date="2012" name="PLoS Pathog.">
        <title>Sequential delivery of host-induced virulence effectors by appressoria and intracellular hyphae of the phytopathogen Colletotrichum higginsianum.</title>
        <authorList>
            <person name="Kleemann J."/>
            <person name="Rincon-Rivera L.J."/>
            <person name="Takahara H."/>
            <person name="Neumann U."/>
            <person name="van Themaat E.V.L."/>
            <person name="van der Does H.C."/>
            <person name="Hacquard S."/>
            <person name="Stueber K."/>
            <person name="Will I."/>
            <person name="Schmalenbach W."/>
            <person name="Schmelzer E."/>
            <person name="O'Connell R."/>
        </authorList>
    </citation>
    <scope>NUCLEOTIDE SEQUENCE</scope>
    <source>
        <strain evidence="2">IMI349063A</strain>
        <tissue evidence="2">Infected leaf material</tissue>
    </source>
</reference>
<dbReference type="EMBL" id="HE651184">
    <property type="protein sequence ID" value="CCF70903.1"/>
    <property type="molecule type" value="mRNA"/>
</dbReference>
<proteinExistence type="evidence at transcript level"/>
<organism evidence="2">
    <name type="scientific">Colletotrichum higginsianum</name>
    <dbReference type="NCBI Taxonomy" id="80884"/>
    <lineage>
        <taxon>Eukaryota</taxon>
        <taxon>Fungi</taxon>
        <taxon>Dikarya</taxon>
        <taxon>Ascomycota</taxon>
        <taxon>Pezizomycotina</taxon>
        <taxon>Sordariomycetes</taxon>
        <taxon>Hypocreomycetidae</taxon>
        <taxon>Glomerellales</taxon>
        <taxon>Glomerellaceae</taxon>
        <taxon>Colletotrichum</taxon>
        <taxon>Colletotrichum destructivum species complex</taxon>
    </lineage>
</organism>
<accession>I2G7A1</accession>
<evidence type="ECO:0000313" key="2">
    <source>
        <dbReference type="EMBL" id="CCF70903.1"/>
    </source>
</evidence>
<sequence length="40" mass="4464">MKILFQISLYVFLLADIAVSLSFNDHLDKGILPTEPKDSA</sequence>
<feature type="signal peptide" evidence="1">
    <location>
        <begin position="1"/>
        <end position="22"/>
    </location>
</feature>
<reference evidence="2" key="2">
    <citation type="submission" date="2012-01" db="EMBL/GenBank/DDBJ databases">
        <authorList>
            <person name="Kleemann D."/>
        </authorList>
    </citation>
    <scope>NUCLEOTIDE SEQUENCE</scope>
    <source>
        <strain evidence="2">IMI349063A</strain>
        <tissue evidence="2">Infected leaf material</tissue>
    </source>
</reference>
<gene>
    <name evidence="2" type="primary">EC26-1</name>
</gene>
<name>I2G7A1_9PEZI</name>
<feature type="chain" id="PRO_5003659562" evidence="1">
    <location>
        <begin position="23"/>
        <end position="40"/>
    </location>
</feature>
<protein>
    <submittedName>
        <fullName evidence="2">EC26-1 protein</fullName>
    </submittedName>
</protein>